<evidence type="ECO:0000313" key="10">
    <source>
        <dbReference type="Proteomes" id="UP000786811"/>
    </source>
</evidence>
<evidence type="ECO:0000256" key="7">
    <source>
        <dbReference type="ARBA" id="ARBA00023136"/>
    </source>
</evidence>
<evidence type="ECO:0000256" key="6">
    <source>
        <dbReference type="ARBA" id="ARBA00022989"/>
    </source>
</evidence>
<evidence type="ECO:0000256" key="1">
    <source>
        <dbReference type="ARBA" id="ARBA00004141"/>
    </source>
</evidence>
<feature type="transmembrane region" description="Helical" evidence="8">
    <location>
        <begin position="203"/>
        <end position="219"/>
    </location>
</feature>
<feature type="transmembrane region" description="Helical" evidence="8">
    <location>
        <begin position="337"/>
        <end position="359"/>
    </location>
</feature>
<evidence type="ECO:0000256" key="3">
    <source>
        <dbReference type="ARBA" id="ARBA00022676"/>
    </source>
</evidence>
<keyword evidence="7 8" id="KW-0472">Membrane</keyword>
<feature type="transmembrane region" description="Helical" evidence="8">
    <location>
        <begin position="283"/>
        <end position="301"/>
    </location>
</feature>
<protein>
    <submittedName>
        <fullName evidence="9">Similar to dpy-19: C-mannosyltransferase dpy-19 (Caenorhabditis elegans)</fullName>
    </submittedName>
</protein>
<dbReference type="OrthoDB" id="6019623at2759"/>
<feature type="transmembrane region" description="Helical" evidence="8">
    <location>
        <begin position="150"/>
        <end position="183"/>
    </location>
</feature>
<keyword evidence="10" id="KW-1185">Reference proteome</keyword>
<evidence type="ECO:0000256" key="2">
    <source>
        <dbReference type="ARBA" id="ARBA00008744"/>
    </source>
</evidence>
<evidence type="ECO:0000313" key="9">
    <source>
        <dbReference type="EMBL" id="CAG5092250.1"/>
    </source>
</evidence>
<dbReference type="Pfam" id="PF10034">
    <property type="entry name" value="Dpy19"/>
    <property type="match status" value="1"/>
</dbReference>
<name>A0A8J2HEH1_COTCN</name>
<comment type="subcellular location">
    <subcellularLocation>
        <location evidence="1">Membrane</location>
        <topology evidence="1">Multi-pass membrane protein</topology>
    </subcellularLocation>
</comment>
<keyword evidence="3" id="KW-0328">Glycosyltransferase</keyword>
<feature type="transmembrane region" description="Helical" evidence="8">
    <location>
        <begin position="400"/>
        <end position="422"/>
    </location>
</feature>
<dbReference type="EMBL" id="CAJNRD030001120">
    <property type="protein sequence ID" value="CAG5092250.1"/>
    <property type="molecule type" value="Genomic_DNA"/>
</dbReference>
<dbReference type="AlphaFoldDB" id="A0A8J2HEH1"/>
<evidence type="ECO:0000256" key="5">
    <source>
        <dbReference type="ARBA" id="ARBA00022692"/>
    </source>
</evidence>
<gene>
    <name evidence="9" type="ORF">HICCMSTLAB_LOCUS5999</name>
</gene>
<proteinExistence type="inferred from homology"/>
<keyword evidence="6 8" id="KW-1133">Transmembrane helix</keyword>
<dbReference type="PANTHER" id="PTHR31488:SF1">
    <property type="entry name" value="C-MANNOSYLTRANSFERASE DPY19L1"/>
    <property type="match status" value="1"/>
</dbReference>
<dbReference type="GO" id="GO:0000030">
    <property type="term" value="F:mannosyltransferase activity"/>
    <property type="evidence" value="ECO:0007669"/>
    <property type="project" value="TreeGrafter"/>
</dbReference>
<evidence type="ECO:0000256" key="8">
    <source>
        <dbReference type="SAM" id="Phobius"/>
    </source>
</evidence>
<feature type="transmembrane region" description="Helical" evidence="8">
    <location>
        <begin position="231"/>
        <end position="251"/>
    </location>
</feature>
<feature type="transmembrane region" description="Helical" evidence="8">
    <location>
        <begin position="434"/>
        <end position="455"/>
    </location>
</feature>
<sequence length="685" mass="79485">MIMDIPDRYYRFIVALIALVCGLLHRDYVSMLFENDRHFSHLSEVEREMSFRTEMGMYYYYFKLITEAPTFFEGLKLLWNDSSSQYPREINAQKIYNLFPEITAGFLYHKAKEFDLLDAPQCWQIERGDGLSTVRSCQGLAVPSYFYTEFVWYFAGMTGAIIFLYGTYLSDSIFGGLIAFLSFLINHTECTRVQWTPPLRESFAYPILLWQMYAVTVVVDKYRYKNVDKKFNWRYIFKDFPFLYIFIPTLLSLTCWQFSQFVMMTQVVALLILHWLRILPKILILQLTSVHLLSIVASGFFGNLSSFSVYATLVVGVLYTNDLLVRLENILSANTLVFLEIVTTFGFTYLQQFILIVAFEDHSHIFDILKAKLTNYKNFHTLLYTCSAEFDFLPYESYEAIVRSFLLPFAILAGIMALYYWYRNFKIAGWPDCIEASVAYNALQTGAFVLMAAMIMRLKLFMNPHLCLIAGLVVSRRYLEKLGLRNEIFRDVFVLTVIAGLCYNGFVGIENEGKSYGEFSNVEQEELFDWIKGNTPEDAVFAGKMSLMANLLLTTRRPVVNNPFYESKIMRDRTLKVYEIYGRKDAAAVYETLRKMQVDYLVIDEGLCYGLGNPKPGCKLIDLWDVMDNGQAKRLGKRPLCPTLSERNSHPFKRVFANNHYVVLRLDYSTYVEFMPSSPMVLQSA</sequence>
<dbReference type="InterPro" id="IPR018732">
    <property type="entry name" value="Dpy-19/Dpy-19-like"/>
</dbReference>
<keyword evidence="5 8" id="KW-0812">Transmembrane</keyword>
<organism evidence="9 10">
    <name type="scientific">Cotesia congregata</name>
    <name type="common">Parasitoid wasp</name>
    <name type="synonym">Apanteles congregatus</name>
    <dbReference type="NCBI Taxonomy" id="51543"/>
    <lineage>
        <taxon>Eukaryota</taxon>
        <taxon>Metazoa</taxon>
        <taxon>Ecdysozoa</taxon>
        <taxon>Arthropoda</taxon>
        <taxon>Hexapoda</taxon>
        <taxon>Insecta</taxon>
        <taxon>Pterygota</taxon>
        <taxon>Neoptera</taxon>
        <taxon>Endopterygota</taxon>
        <taxon>Hymenoptera</taxon>
        <taxon>Apocrita</taxon>
        <taxon>Ichneumonoidea</taxon>
        <taxon>Braconidae</taxon>
        <taxon>Microgastrinae</taxon>
        <taxon>Cotesia</taxon>
    </lineage>
</organism>
<dbReference type="Proteomes" id="UP000786811">
    <property type="component" value="Unassembled WGS sequence"/>
</dbReference>
<keyword evidence="4" id="KW-0808">Transferase</keyword>
<comment type="similarity">
    <text evidence="2">Belongs to the dpy-19 family.</text>
</comment>
<dbReference type="GO" id="GO:0005637">
    <property type="term" value="C:nuclear inner membrane"/>
    <property type="evidence" value="ECO:0007669"/>
    <property type="project" value="TreeGrafter"/>
</dbReference>
<accession>A0A8J2HEH1</accession>
<comment type="caution">
    <text evidence="9">The sequence shown here is derived from an EMBL/GenBank/DDBJ whole genome shotgun (WGS) entry which is preliminary data.</text>
</comment>
<dbReference type="PANTHER" id="PTHR31488">
    <property type="entry name" value="DPY-19-LIKE 1, LIKE (H. SAPIENS)"/>
    <property type="match status" value="1"/>
</dbReference>
<reference evidence="9" key="1">
    <citation type="submission" date="2021-04" db="EMBL/GenBank/DDBJ databases">
        <authorList>
            <person name="Chebbi M.A.C M."/>
        </authorList>
    </citation>
    <scope>NUCLEOTIDE SEQUENCE</scope>
</reference>
<evidence type="ECO:0000256" key="4">
    <source>
        <dbReference type="ARBA" id="ARBA00022679"/>
    </source>
</evidence>